<proteinExistence type="predicted"/>
<gene>
    <name evidence="1" type="ORF">CCACVL1_02933</name>
</gene>
<dbReference type="Proteomes" id="UP000188268">
    <property type="component" value="Unassembled WGS sequence"/>
</dbReference>
<sequence>NSYIKGANSDITTSPWTDLTIEGPDDESTTRHFSLGYETSVKAKSDCLTLELTSRIMS</sequence>
<comment type="caution">
    <text evidence="1">The sequence shown here is derived from an EMBL/GenBank/DDBJ whole genome shotgun (WGS) entry which is preliminary data.</text>
</comment>
<feature type="non-terminal residue" evidence="1">
    <location>
        <position position="1"/>
    </location>
</feature>
<reference evidence="1 2" key="1">
    <citation type="submission" date="2013-09" db="EMBL/GenBank/DDBJ databases">
        <title>Corchorus capsularis genome sequencing.</title>
        <authorList>
            <person name="Alam M."/>
            <person name="Haque M.S."/>
            <person name="Islam M.S."/>
            <person name="Emdad E.M."/>
            <person name="Islam M.M."/>
            <person name="Ahmed B."/>
            <person name="Halim A."/>
            <person name="Hossen Q.M.M."/>
            <person name="Hossain M.Z."/>
            <person name="Ahmed R."/>
            <person name="Khan M.M."/>
            <person name="Islam R."/>
            <person name="Rashid M.M."/>
            <person name="Khan S.A."/>
            <person name="Rahman M.S."/>
            <person name="Alam M."/>
        </authorList>
    </citation>
    <scope>NUCLEOTIDE SEQUENCE [LARGE SCALE GENOMIC DNA]</scope>
    <source>
        <strain evidence="2">cv. CVL-1</strain>
        <tissue evidence="1">Whole seedling</tissue>
    </source>
</reference>
<protein>
    <submittedName>
        <fullName evidence="1">Uncharacterized protein</fullName>
    </submittedName>
</protein>
<organism evidence="1 2">
    <name type="scientific">Corchorus capsularis</name>
    <name type="common">Jute</name>
    <dbReference type="NCBI Taxonomy" id="210143"/>
    <lineage>
        <taxon>Eukaryota</taxon>
        <taxon>Viridiplantae</taxon>
        <taxon>Streptophyta</taxon>
        <taxon>Embryophyta</taxon>
        <taxon>Tracheophyta</taxon>
        <taxon>Spermatophyta</taxon>
        <taxon>Magnoliopsida</taxon>
        <taxon>eudicotyledons</taxon>
        <taxon>Gunneridae</taxon>
        <taxon>Pentapetalae</taxon>
        <taxon>rosids</taxon>
        <taxon>malvids</taxon>
        <taxon>Malvales</taxon>
        <taxon>Malvaceae</taxon>
        <taxon>Grewioideae</taxon>
        <taxon>Apeibeae</taxon>
        <taxon>Corchorus</taxon>
    </lineage>
</organism>
<keyword evidence="2" id="KW-1185">Reference proteome</keyword>
<evidence type="ECO:0000313" key="1">
    <source>
        <dbReference type="EMBL" id="OMP02054.1"/>
    </source>
</evidence>
<dbReference type="AlphaFoldDB" id="A0A1R3K4R9"/>
<accession>A0A1R3K4R9</accession>
<name>A0A1R3K4R9_COCAP</name>
<dbReference type="EMBL" id="AWWV01006310">
    <property type="protein sequence ID" value="OMP02054.1"/>
    <property type="molecule type" value="Genomic_DNA"/>
</dbReference>
<evidence type="ECO:0000313" key="2">
    <source>
        <dbReference type="Proteomes" id="UP000188268"/>
    </source>
</evidence>
<dbReference type="Gramene" id="OMP02054">
    <property type="protein sequence ID" value="OMP02054"/>
    <property type="gene ID" value="CCACVL1_02933"/>
</dbReference>